<proteinExistence type="inferred from homology"/>
<keyword evidence="10" id="KW-0966">Cell projection</keyword>
<dbReference type="Proteomes" id="UP000627781">
    <property type="component" value="Unassembled WGS sequence"/>
</dbReference>
<evidence type="ECO:0000256" key="5">
    <source>
        <dbReference type="ARBA" id="ARBA00022525"/>
    </source>
</evidence>
<keyword evidence="5" id="KW-0964">Secreted</keyword>
<dbReference type="Pfam" id="PF00460">
    <property type="entry name" value="Flg_bb_rod"/>
    <property type="match status" value="1"/>
</dbReference>
<feature type="domain" description="Flagellar hook-associated protein FlgK helical" evidence="9">
    <location>
        <begin position="102"/>
        <end position="293"/>
    </location>
</feature>
<accession>A0ABR8PNY8</accession>
<keyword evidence="10" id="KW-0282">Flagellum</keyword>
<evidence type="ECO:0000259" key="7">
    <source>
        <dbReference type="Pfam" id="PF00460"/>
    </source>
</evidence>
<evidence type="ECO:0000259" key="9">
    <source>
        <dbReference type="Pfam" id="PF22638"/>
    </source>
</evidence>
<evidence type="ECO:0000256" key="1">
    <source>
        <dbReference type="ARBA" id="ARBA00004365"/>
    </source>
</evidence>
<evidence type="ECO:0000256" key="2">
    <source>
        <dbReference type="ARBA" id="ARBA00004613"/>
    </source>
</evidence>
<dbReference type="NCBIfam" id="TIGR02492">
    <property type="entry name" value="flgK_ends"/>
    <property type="match status" value="1"/>
</dbReference>
<dbReference type="Pfam" id="PF22638">
    <property type="entry name" value="FlgK_D1"/>
    <property type="match status" value="1"/>
</dbReference>
<gene>
    <name evidence="10" type="primary">flgK</name>
    <name evidence="10" type="ORF">H9661_00715</name>
</gene>
<dbReference type="InterPro" id="IPR010930">
    <property type="entry name" value="Flg_bb/hook_C_dom"/>
</dbReference>
<feature type="domain" description="Flagellar basal-body/hook protein C-terminal" evidence="8">
    <location>
        <begin position="565"/>
        <end position="604"/>
    </location>
</feature>
<dbReference type="PANTHER" id="PTHR30033:SF1">
    <property type="entry name" value="FLAGELLAR HOOK-ASSOCIATED PROTEIN 1"/>
    <property type="match status" value="1"/>
</dbReference>
<keyword evidence="10" id="KW-0969">Cilium</keyword>
<protein>
    <recommendedName>
        <fullName evidence="4">Flagellar hook-associated protein 1</fullName>
    </recommendedName>
</protein>
<evidence type="ECO:0000313" key="11">
    <source>
        <dbReference type="Proteomes" id="UP000627781"/>
    </source>
</evidence>
<feature type="domain" description="Flagellar basal body rod protein N-terminal" evidence="7">
    <location>
        <begin position="8"/>
        <end position="37"/>
    </location>
</feature>
<dbReference type="Pfam" id="PF06429">
    <property type="entry name" value="Flg_bbr_C"/>
    <property type="match status" value="1"/>
</dbReference>
<dbReference type="InterPro" id="IPR001444">
    <property type="entry name" value="Flag_bb_rod_N"/>
</dbReference>
<dbReference type="PANTHER" id="PTHR30033">
    <property type="entry name" value="FLAGELLAR HOOK-ASSOCIATED PROTEIN 1"/>
    <property type="match status" value="1"/>
</dbReference>
<organism evidence="10 11">
    <name type="scientific">Clostridium cibarium</name>
    <dbReference type="NCBI Taxonomy" id="2762247"/>
    <lineage>
        <taxon>Bacteria</taxon>
        <taxon>Bacillati</taxon>
        <taxon>Bacillota</taxon>
        <taxon>Clostridia</taxon>
        <taxon>Eubacteriales</taxon>
        <taxon>Clostridiaceae</taxon>
        <taxon>Clostridium</taxon>
    </lineage>
</organism>
<dbReference type="InterPro" id="IPR053927">
    <property type="entry name" value="FlgK_helical"/>
</dbReference>
<name>A0ABR8PNY8_9CLOT</name>
<comment type="caution">
    <text evidence="10">The sequence shown here is derived from an EMBL/GenBank/DDBJ whole genome shotgun (WGS) entry which is preliminary data.</text>
</comment>
<evidence type="ECO:0000259" key="8">
    <source>
        <dbReference type="Pfam" id="PF06429"/>
    </source>
</evidence>
<reference evidence="10 11" key="1">
    <citation type="submission" date="2020-08" db="EMBL/GenBank/DDBJ databases">
        <title>A Genomic Blueprint of the Chicken Gut Microbiome.</title>
        <authorList>
            <person name="Gilroy R."/>
            <person name="Ravi A."/>
            <person name="Getino M."/>
            <person name="Pursley I."/>
            <person name="Horton D.L."/>
            <person name="Alikhan N.-F."/>
            <person name="Baker D."/>
            <person name="Gharbi K."/>
            <person name="Hall N."/>
            <person name="Watson M."/>
            <person name="Adriaenssens E.M."/>
            <person name="Foster-Nyarko E."/>
            <person name="Jarju S."/>
            <person name="Secka A."/>
            <person name="Antonio M."/>
            <person name="Oren A."/>
            <person name="Chaudhuri R."/>
            <person name="La Ragione R.M."/>
            <person name="Hildebrand F."/>
            <person name="Pallen M.J."/>
        </authorList>
    </citation>
    <scope>NUCLEOTIDE SEQUENCE [LARGE SCALE GENOMIC DNA]</scope>
    <source>
        <strain evidence="10 11">Sa3CVN1</strain>
    </source>
</reference>
<evidence type="ECO:0000256" key="3">
    <source>
        <dbReference type="ARBA" id="ARBA00009677"/>
    </source>
</evidence>
<evidence type="ECO:0000256" key="4">
    <source>
        <dbReference type="ARBA" id="ARBA00016244"/>
    </source>
</evidence>
<comment type="similarity">
    <text evidence="3">Belongs to the flagella basal body rod proteins family.</text>
</comment>
<dbReference type="RefSeq" id="WP_191767463.1">
    <property type="nucleotide sequence ID" value="NZ_JACSRA010000001.1"/>
</dbReference>
<keyword evidence="11" id="KW-1185">Reference proteome</keyword>
<evidence type="ECO:0000256" key="6">
    <source>
        <dbReference type="ARBA" id="ARBA00023143"/>
    </source>
</evidence>
<dbReference type="EMBL" id="JACSRA010000001">
    <property type="protein sequence ID" value="MBD7909862.1"/>
    <property type="molecule type" value="Genomic_DNA"/>
</dbReference>
<comment type="subcellular location">
    <subcellularLocation>
        <location evidence="1">Bacterial flagellum</location>
    </subcellularLocation>
    <subcellularLocation>
        <location evidence="2">Secreted</location>
    </subcellularLocation>
</comment>
<dbReference type="SUPFAM" id="SSF64518">
    <property type="entry name" value="Phase 1 flagellin"/>
    <property type="match status" value="1"/>
</dbReference>
<keyword evidence="6" id="KW-0975">Bacterial flagellum</keyword>
<dbReference type="InterPro" id="IPR002371">
    <property type="entry name" value="FlgK"/>
</dbReference>
<sequence>MSGLFSTFNVGKSGLSVSQKTIDVTSHNISNSNTVGYSRQRADIVTNRPMGGNSRGDIVQAGQIGTGAQVKAIERVRDTFLDYQVRGEKSVLGNANIRSQVLSQVEGVFNEPSDTGISTLIGKFFDSFQELSKQPQSSNARTVVGQQTQALTDALNHAYTQLEQLEGNAQQQLKTSVTDVNSLLNQIDKLNTEIISVRTTGQAPNDLMDSRDKLLDELSSKFGVTVEQKAFDGIDVKPSESGAMVNSKLINASPNSDSARFSYITSIEEDPAQPNTHIITYYKMGDTTSEDNKQTIKVTGLTGDQVKDIKATRILWGDAHGQATKSDGFPIKDGEIINAGQLMTFKPESGEVSGNISVQKDLTDYMDQLDKLAMSIAFSVNAIHSGMPDPLNGENPDKDRVPFFVNKNVAKYDSDGNIINIDSTLEGESKISAKNITVNQEVIKDVMKIKTKTHDSAFGYTSDNTVDGEGDGARALAIAQLRDSLIRIQDFGVTIKSRSDMFDYSKSGVLFTNYGMTIKNDTSGTKFASYFHDTLDRLGVSAQEANRNVTNKEQSVGELENRRDEVSGVSLDEEMTNLIQYQHAYSANAKVISTISELLDVVINGLMK</sequence>
<evidence type="ECO:0000313" key="10">
    <source>
        <dbReference type="EMBL" id="MBD7909862.1"/>
    </source>
</evidence>